<organism evidence="5 7">
    <name type="scientific">Mangrovimonas cancribranchiae</name>
    <dbReference type="NCBI Taxonomy" id="3080055"/>
    <lineage>
        <taxon>Bacteria</taxon>
        <taxon>Pseudomonadati</taxon>
        <taxon>Bacteroidota</taxon>
        <taxon>Flavobacteriia</taxon>
        <taxon>Flavobacteriales</taxon>
        <taxon>Flavobacteriaceae</taxon>
        <taxon>Mangrovimonas</taxon>
    </lineage>
</organism>
<accession>A0AAU6P131</accession>
<name>A0AAU6P131_9FLAO</name>
<proteinExistence type="predicted"/>
<evidence type="ECO:0000313" key="6">
    <source>
        <dbReference type="EMBL" id="WXA14024.1"/>
    </source>
</evidence>
<evidence type="ECO:0000313" key="7">
    <source>
        <dbReference type="Proteomes" id="UP001368318"/>
    </source>
</evidence>
<feature type="chain" id="PRO_5044712836" evidence="2">
    <location>
        <begin position="21"/>
        <end position="391"/>
    </location>
</feature>
<gene>
    <name evidence="6" type="ORF">R3L15_03920</name>
    <name evidence="5" type="ORF">R3L16_03475</name>
</gene>
<dbReference type="Proteomes" id="UP001368318">
    <property type="component" value="Chromosome"/>
</dbReference>
<feature type="transmembrane region" description="Helical" evidence="1">
    <location>
        <begin position="366"/>
        <end position="385"/>
    </location>
</feature>
<keyword evidence="1" id="KW-0812">Transmembrane</keyword>
<feature type="domain" description="Lnb N-terminal periplasmic" evidence="3">
    <location>
        <begin position="26"/>
        <end position="178"/>
    </location>
</feature>
<evidence type="ECO:0000313" key="5">
    <source>
        <dbReference type="EMBL" id="WXA03553.1"/>
    </source>
</evidence>
<keyword evidence="7" id="KW-1185">Reference proteome</keyword>
<evidence type="ECO:0000256" key="1">
    <source>
        <dbReference type="SAM" id="Phobius"/>
    </source>
</evidence>
<dbReference type="AlphaFoldDB" id="A0AAU6P131"/>
<keyword evidence="1" id="KW-0472">Membrane</keyword>
<keyword evidence="1" id="KW-1133">Transmembrane helix</keyword>
<dbReference type="RefSeq" id="WP_338733357.1">
    <property type="nucleotide sequence ID" value="NZ_CP136924.1"/>
</dbReference>
<feature type="transmembrane region" description="Helical" evidence="1">
    <location>
        <begin position="344"/>
        <end position="360"/>
    </location>
</feature>
<feature type="domain" description="Lnb-like transmembrane" evidence="4">
    <location>
        <begin position="254"/>
        <end position="386"/>
    </location>
</feature>
<dbReference type="InterPro" id="IPR057436">
    <property type="entry name" value="5TMH_Lnb"/>
</dbReference>
<evidence type="ECO:0000259" key="4">
    <source>
        <dbReference type="Pfam" id="PF25221"/>
    </source>
</evidence>
<dbReference type="KEGG" id="mcaa:R3L15_03920"/>
<feature type="signal peptide" evidence="2">
    <location>
        <begin position="1"/>
        <end position="20"/>
    </location>
</feature>
<evidence type="ECO:0000256" key="2">
    <source>
        <dbReference type="SAM" id="SignalP"/>
    </source>
</evidence>
<dbReference type="EMBL" id="CP136924">
    <property type="protein sequence ID" value="WXA03553.1"/>
    <property type="molecule type" value="Genomic_DNA"/>
</dbReference>
<keyword evidence="2" id="KW-0732">Signal</keyword>
<dbReference type="Pfam" id="PF13387">
    <property type="entry name" value="Lnb_N"/>
    <property type="match status" value="1"/>
</dbReference>
<evidence type="ECO:0000259" key="3">
    <source>
        <dbReference type="Pfam" id="PF13387"/>
    </source>
</evidence>
<dbReference type="EMBL" id="CP136925">
    <property type="protein sequence ID" value="WXA14024.1"/>
    <property type="molecule type" value="Genomic_DNA"/>
</dbReference>
<sequence length="391" mass="44644">MKQGYFYFLALVVITSFSVAQTLSPKAEISVLTIGPGQALNDAFGHNAFRIKDPANGLDVTYDYGRFDFNTPNFYLKFASGKLNYAIGKSKYNDIYGFYTWQNRRVEEQKLNLTQPQKQAIYNYLATNYKPENRYYLYDFFYDNCATKIKDVVAETLNHNLQFHAPKDFKPKTFRTLIQENLSWNSWGSVGIDIALGAVIDKTATLEEHMFLPQYINSLFGLATINTNNTSLVTSKQTLYKPKNPKTANVWSIIISPIVVFSLLALIIGYITFQDSKKQSRSIWLDGVIFGITSFIGILLLLLWFATNHQATANNYNLLWASPLSLLALKSVLSQTPKVWVRKYLKFLLICLALLAFHWLTGVQQFALALLPLFVALAYRYIYLINALKDH</sequence>
<dbReference type="Pfam" id="PF25221">
    <property type="entry name" value="5TMH_Lnb"/>
    <property type="match status" value="1"/>
</dbReference>
<reference evidence="5 7" key="1">
    <citation type="submission" date="2023-10" db="EMBL/GenBank/DDBJ databases">
        <title>Culture-based analysis of two novel bacteria associated with mangrove crab gills.</title>
        <authorList>
            <person name="Yang X."/>
            <person name="Garuglieri E."/>
            <person name="Van Goethem M.W."/>
            <person name="Fusi M."/>
            <person name="Marasco R."/>
            <person name="Daffonchio D.G."/>
        </authorList>
    </citation>
    <scope>NUCLEOTIDE SEQUENCE [LARGE SCALE GENOMIC DNA]</scope>
    <source>
        <strain evidence="6">UG2-1</strain>
        <strain evidence="5">UG2-2</strain>
        <strain evidence="7">UG2_2</strain>
    </source>
</reference>
<feature type="transmembrane region" description="Helical" evidence="1">
    <location>
        <begin position="283"/>
        <end position="307"/>
    </location>
</feature>
<protein>
    <submittedName>
        <fullName evidence="5">DUF4105 domain-containing protein</fullName>
    </submittedName>
</protein>
<feature type="transmembrane region" description="Helical" evidence="1">
    <location>
        <begin position="250"/>
        <end position="271"/>
    </location>
</feature>
<dbReference type="InterPro" id="IPR025178">
    <property type="entry name" value="Lnb_N"/>
</dbReference>